<keyword evidence="7" id="KW-0509">mRNA transport</keyword>
<evidence type="ECO:0000256" key="10">
    <source>
        <dbReference type="ARBA" id="ARBA00023161"/>
    </source>
</evidence>
<keyword evidence="10" id="KW-0866">Nonsense-mediated mRNA decay</keyword>
<keyword evidence="12" id="KW-0539">Nucleus</keyword>
<evidence type="ECO:0000259" key="14">
    <source>
        <dbReference type="Pfam" id="PF09405"/>
    </source>
</evidence>
<dbReference type="GO" id="GO:0051028">
    <property type="term" value="P:mRNA transport"/>
    <property type="evidence" value="ECO:0007669"/>
    <property type="project" value="UniProtKB-KW"/>
</dbReference>
<proteinExistence type="inferred from homology"/>
<feature type="compositionally biased region" description="Basic residues" evidence="13">
    <location>
        <begin position="32"/>
        <end position="45"/>
    </location>
</feature>
<dbReference type="AlphaFoldDB" id="A0A8H5F2U9"/>
<dbReference type="Proteomes" id="UP000567179">
    <property type="component" value="Unassembled WGS sequence"/>
</dbReference>
<reference evidence="15 16" key="1">
    <citation type="journal article" date="2020" name="ISME J.">
        <title>Uncovering the hidden diversity of litter-decomposition mechanisms in mushroom-forming fungi.</title>
        <authorList>
            <person name="Floudas D."/>
            <person name="Bentzer J."/>
            <person name="Ahren D."/>
            <person name="Johansson T."/>
            <person name="Persson P."/>
            <person name="Tunlid A."/>
        </authorList>
    </citation>
    <scope>NUCLEOTIDE SEQUENCE [LARGE SCALE GENOMIC DNA]</scope>
    <source>
        <strain evidence="15 16">CBS 101986</strain>
    </source>
</reference>
<feature type="compositionally biased region" description="Low complexity" evidence="13">
    <location>
        <begin position="709"/>
        <end position="720"/>
    </location>
</feature>
<dbReference type="GO" id="GO:0008380">
    <property type="term" value="P:RNA splicing"/>
    <property type="evidence" value="ECO:0007669"/>
    <property type="project" value="UniProtKB-KW"/>
</dbReference>
<evidence type="ECO:0000256" key="7">
    <source>
        <dbReference type="ARBA" id="ARBA00022816"/>
    </source>
</evidence>
<feature type="region of interest" description="Disordered" evidence="13">
    <location>
        <begin position="699"/>
        <end position="744"/>
    </location>
</feature>
<evidence type="ECO:0000256" key="8">
    <source>
        <dbReference type="ARBA" id="ARBA00022845"/>
    </source>
</evidence>
<evidence type="ECO:0000256" key="6">
    <source>
        <dbReference type="ARBA" id="ARBA00022664"/>
    </source>
</evidence>
<evidence type="ECO:0000256" key="1">
    <source>
        <dbReference type="ARBA" id="ARBA00004123"/>
    </source>
</evidence>
<evidence type="ECO:0000256" key="2">
    <source>
        <dbReference type="ARBA" id="ARBA00004496"/>
    </source>
</evidence>
<feature type="compositionally biased region" description="Polar residues" evidence="13">
    <location>
        <begin position="1"/>
        <end position="11"/>
    </location>
</feature>
<dbReference type="GO" id="GO:0003729">
    <property type="term" value="F:mRNA binding"/>
    <property type="evidence" value="ECO:0007669"/>
    <property type="project" value="InterPro"/>
</dbReference>
<sequence>MSATVAPTSSAARAPPKADTLKPRDTAAPAPKSKKRRIVRRRGRGRGGIDSDDEIVREAATDSDSDDEDDVSSLDSADDSDMEPASVEDVIPLDRAHLPTPRNSQSPDSVARQEGTRMNGGTAAFFSAAGDWSEMVTDEKDNGPADLPVIEFSDFKGPPATQGRKNKRAKKAKGQAERAAAPEAQTTGAKAVAKPESKPVEPQPSSAPAPRVTPGQAARQAYQHKLETDASFVPTIGNFWGHDDRLIDPELRSLSGWWRGRGRGRGRGIMRGRGGFQGPPQSRGGPEADSAPPKELPPIEKAWGHDGFEDMKRKEEERRAEVAKNPPMSPKRGGFAGRGGFVPRGRGGFARGGFNGRPTPFIQPGKVRFAMKPEHVWTKQHEAFLYFDPSLKPRAGQGAGFRVKLPGKSPQVIRTPVQVQTSTSSSAPEASTSKMTAEGSDSGDKYYVVRLPHRAGKEREVSAEETTMPSLEEVFTVRPELAPAKPKSVSDSIQATVASVEAATSAPAVPVDALPEPTIRSQLEQLTLEPQPSDPERQAKTEFAVLRQPSAEKEGETEPIAGTSTERPTLAPLQVVFSPPPPAPQAISQPPPAYGSPYGYHPALPPGVAMDHNGMPYELATGRHVYLPQPMFNPRPMMPSHFTPGMPFVPGHMHHPSATSPDFLHHTSPPPMNGFIDPSTGTPIFSFPRQTTRIEIRAPTEESERASRAARTSSGLRTTAPAFQPSRPPNPQNNPYDPSYDNIVGQPMDGNMGMMYQPYQQYYYPEAYGYPPYVDMSQGGQYDMYNTEQVPQGTVYY</sequence>
<keyword evidence="6" id="KW-0507">mRNA processing</keyword>
<feature type="compositionally biased region" description="Low complexity" evidence="13">
    <location>
        <begin position="417"/>
        <end position="433"/>
    </location>
</feature>
<evidence type="ECO:0000256" key="5">
    <source>
        <dbReference type="ARBA" id="ARBA00022490"/>
    </source>
</evidence>
<organism evidence="15 16">
    <name type="scientific">Psilocybe cf. subviscida</name>
    <dbReference type="NCBI Taxonomy" id="2480587"/>
    <lineage>
        <taxon>Eukaryota</taxon>
        <taxon>Fungi</taxon>
        <taxon>Dikarya</taxon>
        <taxon>Basidiomycota</taxon>
        <taxon>Agaricomycotina</taxon>
        <taxon>Agaricomycetes</taxon>
        <taxon>Agaricomycetidae</taxon>
        <taxon>Agaricales</taxon>
        <taxon>Agaricineae</taxon>
        <taxon>Strophariaceae</taxon>
        <taxon>Psilocybe</taxon>
    </lineage>
</organism>
<evidence type="ECO:0000256" key="11">
    <source>
        <dbReference type="ARBA" id="ARBA00023187"/>
    </source>
</evidence>
<dbReference type="OrthoDB" id="3361414at2759"/>
<feature type="compositionally biased region" description="Basic and acidic residues" evidence="13">
    <location>
        <begin position="302"/>
        <end position="322"/>
    </location>
</feature>
<dbReference type="GO" id="GO:0000184">
    <property type="term" value="P:nuclear-transcribed mRNA catabolic process, nonsense-mediated decay"/>
    <property type="evidence" value="ECO:0007669"/>
    <property type="project" value="UniProtKB-KW"/>
</dbReference>
<feature type="region of interest" description="Disordered" evidence="13">
    <location>
        <begin position="545"/>
        <end position="568"/>
    </location>
</feature>
<evidence type="ECO:0000256" key="4">
    <source>
        <dbReference type="ARBA" id="ARBA00022448"/>
    </source>
</evidence>
<gene>
    <name evidence="15" type="ORF">D9619_000574</name>
</gene>
<feature type="region of interest" description="Disordered" evidence="13">
    <location>
        <begin position="416"/>
        <end position="442"/>
    </location>
</feature>
<dbReference type="GO" id="GO:0006417">
    <property type="term" value="P:regulation of translation"/>
    <property type="evidence" value="ECO:0007669"/>
    <property type="project" value="UniProtKB-KW"/>
</dbReference>
<dbReference type="EMBL" id="JAACJJ010000028">
    <property type="protein sequence ID" value="KAF5321644.1"/>
    <property type="molecule type" value="Genomic_DNA"/>
</dbReference>
<dbReference type="GO" id="GO:0035145">
    <property type="term" value="C:exon-exon junction complex"/>
    <property type="evidence" value="ECO:0007669"/>
    <property type="project" value="InterPro"/>
</dbReference>
<dbReference type="InterPro" id="IPR018545">
    <property type="entry name" value="Btz_dom"/>
</dbReference>
<comment type="subcellular location">
    <subcellularLocation>
        <location evidence="2">Cytoplasm</location>
    </subcellularLocation>
    <subcellularLocation>
        <location evidence="1">Nucleus</location>
    </subcellularLocation>
</comment>
<keyword evidence="5" id="KW-0963">Cytoplasm</keyword>
<keyword evidence="4" id="KW-0813">Transport</keyword>
<dbReference type="GO" id="GO:0005737">
    <property type="term" value="C:cytoplasm"/>
    <property type="evidence" value="ECO:0007669"/>
    <property type="project" value="UniProtKB-SubCell"/>
</dbReference>
<comment type="similarity">
    <text evidence="3">Belongs to the CASC3 family.</text>
</comment>
<dbReference type="Pfam" id="PF09405">
    <property type="entry name" value="Btz"/>
    <property type="match status" value="1"/>
</dbReference>
<evidence type="ECO:0000256" key="9">
    <source>
        <dbReference type="ARBA" id="ARBA00022884"/>
    </source>
</evidence>
<feature type="compositionally biased region" description="Basic residues" evidence="13">
    <location>
        <begin position="164"/>
        <end position="173"/>
    </location>
</feature>
<comment type="caution">
    <text evidence="15">The sequence shown here is derived from an EMBL/GenBank/DDBJ whole genome shotgun (WGS) entry which is preliminary data.</text>
</comment>
<keyword evidence="9" id="KW-0694">RNA-binding</keyword>
<evidence type="ECO:0000313" key="16">
    <source>
        <dbReference type="Proteomes" id="UP000567179"/>
    </source>
</evidence>
<feature type="compositionally biased region" description="Acidic residues" evidence="13">
    <location>
        <begin position="61"/>
        <end position="82"/>
    </location>
</feature>
<evidence type="ECO:0000256" key="12">
    <source>
        <dbReference type="ARBA" id="ARBA00023242"/>
    </source>
</evidence>
<name>A0A8H5F2U9_9AGAR</name>
<protein>
    <recommendedName>
        <fullName evidence="14">Btz domain-containing protein</fullName>
    </recommendedName>
</protein>
<keyword evidence="16" id="KW-1185">Reference proteome</keyword>
<feature type="region of interest" description="Disordered" evidence="13">
    <location>
        <begin position="1"/>
        <end position="226"/>
    </location>
</feature>
<feature type="domain" description="Btz" evidence="14">
    <location>
        <begin position="218"/>
        <end position="319"/>
    </location>
</feature>
<keyword evidence="8" id="KW-0810">Translation regulation</keyword>
<feature type="region of interest" description="Disordered" evidence="13">
    <location>
        <begin position="263"/>
        <end position="337"/>
    </location>
</feature>
<evidence type="ECO:0000313" key="15">
    <source>
        <dbReference type="EMBL" id="KAF5321644.1"/>
    </source>
</evidence>
<evidence type="ECO:0000256" key="13">
    <source>
        <dbReference type="SAM" id="MobiDB-lite"/>
    </source>
</evidence>
<keyword evidence="11" id="KW-0508">mRNA splicing</keyword>
<accession>A0A8H5F2U9</accession>
<dbReference type="GO" id="GO:0006397">
    <property type="term" value="P:mRNA processing"/>
    <property type="evidence" value="ECO:0007669"/>
    <property type="project" value="UniProtKB-KW"/>
</dbReference>
<evidence type="ECO:0000256" key="3">
    <source>
        <dbReference type="ARBA" id="ARBA00009548"/>
    </source>
</evidence>